<evidence type="ECO:0008006" key="9">
    <source>
        <dbReference type="Google" id="ProtNLM"/>
    </source>
</evidence>
<evidence type="ECO:0000256" key="1">
    <source>
        <dbReference type="ARBA" id="ARBA00004613"/>
    </source>
</evidence>
<evidence type="ECO:0000256" key="5">
    <source>
        <dbReference type="SAM" id="MobiDB-lite"/>
    </source>
</evidence>
<dbReference type="EMBL" id="CAUEEQ010031436">
    <property type="protein sequence ID" value="CAJ0950296.1"/>
    <property type="molecule type" value="Genomic_DNA"/>
</dbReference>
<dbReference type="Proteomes" id="UP001176940">
    <property type="component" value="Unassembled WGS sequence"/>
</dbReference>
<proteinExistence type="inferred from homology"/>
<keyword evidence="3" id="KW-0964">Secreted</keyword>
<comment type="subcellular location">
    <subcellularLocation>
        <location evidence="1">Secreted</location>
    </subcellularLocation>
</comment>
<keyword evidence="4" id="KW-1015">Disulfide bond</keyword>
<name>A0ABN9LUN7_9NEOB</name>
<evidence type="ECO:0000256" key="2">
    <source>
        <dbReference type="ARBA" id="ARBA00010352"/>
    </source>
</evidence>
<feature type="region of interest" description="Disordered" evidence="5">
    <location>
        <begin position="168"/>
        <end position="192"/>
    </location>
</feature>
<keyword evidence="8" id="KW-1185">Reference proteome</keyword>
<feature type="compositionally biased region" description="Basic and acidic residues" evidence="5">
    <location>
        <begin position="177"/>
        <end position="192"/>
    </location>
</feature>
<feature type="chain" id="PRO_5045196010" description="Beta-microseminoprotein" evidence="6">
    <location>
        <begin position="21"/>
        <end position="192"/>
    </location>
</feature>
<evidence type="ECO:0000256" key="4">
    <source>
        <dbReference type="ARBA" id="ARBA00023157"/>
    </source>
</evidence>
<evidence type="ECO:0000256" key="3">
    <source>
        <dbReference type="ARBA" id="ARBA00022525"/>
    </source>
</evidence>
<evidence type="ECO:0000313" key="8">
    <source>
        <dbReference type="Proteomes" id="UP001176940"/>
    </source>
</evidence>
<comment type="caution">
    <text evidence="7">The sequence shown here is derived from an EMBL/GenBank/DDBJ whole genome shotgun (WGS) entry which is preliminary data.</text>
</comment>
<dbReference type="InterPro" id="IPR008735">
    <property type="entry name" value="PSP94"/>
</dbReference>
<dbReference type="Pfam" id="PF05825">
    <property type="entry name" value="PSP94"/>
    <property type="match status" value="1"/>
</dbReference>
<evidence type="ECO:0000256" key="6">
    <source>
        <dbReference type="SAM" id="SignalP"/>
    </source>
</evidence>
<dbReference type="PANTHER" id="PTHR10500">
    <property type="entry name" value="BETA-MICROSEMINOPROTEIN"/>
    <property type="match status" value="1"/>
</dbReference>
<dbReference type="PANTHER" id="PTHR10500:SF7">
    <property type="entry name" value="BETA-MICROSEMINOPROTEIN"/>
    <property type="match status" value="1"/>
</dbReference>
<reference evidence="7" key="1">
    <citation type="submission" date="2023-07" db="EMBL/GenBank/DDBJ databases">
        <authorList>
            <person name="Stuckert A."/>
        </authorList>
    </citation>
    <scope>NUCLEOTIDE SEQUENCE</scope>
</reference>
<accession>A0ABN9LUN7</accession>
<organism evidence="7 8">
    <name type="scientific">Ranitomeya imitator</name>
    <name type="common">mimic poison frog</name>
    <dbReference type="NCBI Taxonomy" id="111125"/>
    <lineage>
        <taxon>Eukaryota</taxon>
        <taxon>Metazoa</taxon>
        <taxon>Chordata</taxon>
        <taxon>Craniata</taxon>
        <taxon>Vertebrata</taxon>
        <taxon>Euteleostomi</taxon>
        <taxon>Amphibia</taxon>
        <taxon>Batrachia</taxon>
        <taxon>Anura</taxon>
        <taxon>Neobatrachia</taxon>
        <taxon>Hyloidea</taxon>
        <taxon>Dendrobatidae</taxon>
        <taxon>Dendrobatinae</taxon>
        <taxon>Ranitomeya</taxon>
    </lineage>
</organism>
<feature type="compositionally biased region" description="Basic and acidic residues" evidence="5">
    <location>
        <begin position="123"/>
        <end position="132"/>
    </location>
</feature>
<feature type="region of interest" description="Disordered" evidence="5">
    <location>
        <begin position="114"/>
        <end position="151"/>
    </location>
</feature>
<dbReference type="Gene3D" id="2.60.40.1900">
    <property type="entry name" value="Beta-microseminoprotein (PSP94) domain"/>
    <property type="match status" value="1"/>
</dbReference>
<evidence type="ECO:0000313" key="7">
    <source>
        <dbReference type="EMBL" id="CAJ0950296.1"/>
    </source>
</evidence>
<sequence length="192" mass="21536">MALLLIFAVGLGFLVTSCSTDCHFTKKGMAVRGKIETGCRHNGELHPLHSKWQLETCEKCTCHQKGFECCTEETVVVGFNPKICKRMVINCTATVVKKKDPSVICPHKVIVKNSDSTDSSDSTEEKGIEGDKKKSRSKSNSNESNDSDEMKVNLDDYLALLEYLENADNCEENQEEEMNREFAESRDHASYN</sequence>
<comment type="similarity">
    <text evidence="2">Belongs to the beta-microseminoprotein family.</text>
</comment>
<keyword evidence="6" id="KW-0732">Signal</keyword>
<feature type="signal peptide" evidence="6">
    <location>
        <begin position="1"/>
        <end position="20"/>
    </location>
</feature>
<gene>
    <name evidence="7" type="ORF">RIMI_LOCUS12965011</name>
</gene>
<protein>
    <recommendedName>
        <fullName evidence="9">Beta-microseminoprotein</fullName>
    </recommendedName>
</protein>